<reference evidence="1 2" key="1">
    <citation type="submission" date="2017-03" db="EMBL/GenBank/DDBJ databases">
        <title>Whole genome sequences of fourteen strains of Bradyrhizobium canariense and one strain of Bradyrhizobium japonicum isolated from Lupinus (Papilionoideae: Genisteae) species in Algeria.</title>
        <authorList>
            <person name="Crovadore J."/>
            <person name="Chekireb D."/>
            <person name="Brachmann A."/>
            <person name="Chablais R."/>
            <person name="Cochard B."/>
            <person name="Lefort F."/>
        </authorList>
    </citation>
    <scope>NUCLEOTIDE SEQUENCE [LARGE SCALE GENOMIC DNA]</scope>
    <source>
        <strain evidence="1 2">UBMA195</strain>
    </source>
</reference>
<gene>
    <name evidence="1" type="ORF">BSZ18_05570</name>
</gene>
<dbReference type="EMBL" id="NAFI01000147">
    <property type="protein sequence ID" value="OSJ16771.1"/>
    <property type="molecule type" value="Genomic_DNA"/>
</dbReference>
<protein>
    <submittedName>
        <fullName evidence="1">Uncharacterized protein</fullName>
    </submittedName>
</protein>
<evidence type="ECO:0000313" key="1">
    <source>
        <dbReference type="EMBL" id="OSJ16771.1"/>
    </source>
</evidence>
<dbReference type="AlphaFoldDB" id="A0A1X3HD35"/>
<proteinExistence type="predicted"/>
<organism evidence="1 2">
    <name type="scientific">Bradyrhizobium canariense</name>
    <dbReference type="NCBI Taxonomy" id="255045"/>
    <lineage>
        <taxon>Bacteria</taxon>
        <taxon>Pseudomonadati</taxon>
        <taxon>Pseudomonadota</taxon>
        <taxon>Alphaproteobacteria</taxon>
        <taxon>Hyphomicrobiales</taxon>
        <taxon>Nitrobacteraceae</taxon>
        <taxon>Bradyrhizobium</taxon>
    </lineage>
</organism>
<comment type="caution">
    <text evidence="1">The sequence shown here is derived from an EMBL/GenBank/DDBJ whole genome shotgun (WGS) entry which is preliminary data.</text>
</comment>
<sequence>MDALCRAGLNVMTAAPPLYDQHEVLARLQLRGFDLEGLLNVGLTAPMAGSTSDEPRYCIETIDHLAAPTQRTRLADALSWDFELQRPSYMPPGAPWARSVGPAFYPFAACW</sequence>
<dbReference type="Proteomes" id="UP000193553">
    <property type="component" value="Unassembled WGS sequence"/>
</dbReference>
<name>A0A1X3HD35_9BRAD</name>
<evidence type="ECO:0000313" key="2">
    <source>
        <dbReference type="Proteomes" id="UP000193553"/>
    </source>
</evidence>
<accession>A0A1X3HD35</accession>